<dbReference type="InterPro" id="IPR025935">
    <property type="entry name" value="AbiH"/>
</dbReference>
<keyword evidence="5" id="KW-1185">Reference proteome</keyword>
<dbReference type="AlphaFoldDB" id="A0A410X3K4"/>
<sequence length="916" mass="107243">MIKEEGQEKVNRKNIVIVGNGFDISLGLKSSYQNFVEYIQSRKKITKDYELYNYNRLFLRKYANFHLNWSDFESLYEETVRKINNRSLKNEEPQDIFDIVSVNDSIKRLEEDFHEYLSDEYPKWIEQKTILNAAGFKGFTEKVNPFFGKLVKDENTYFINFNYTNSIEDLCESVLYDANNISKSSLEVKKAKERVFHIHGSLEEGNILFGGGFTDSEDIKKIHYSQSLINDKIFRIKENESLNATRIKMMSDIDLDNNNTNIDLFIIGHSLQGSDFLFLSKFIQKANKIYIFYYEDDYILKMEEVLRKLGSSVAEKIVLVPFLEILLQDKLFISSYEEYQTIDPFLKNKFPREDILSELSLTINHFTFRNINELRITTSNLEKVLQLSRNFVVNKNASRISRVYFDEKMDAVEFTKLSNSRDFLMVLKLVEKVIFSDTEIESVFFNQLLKYGNSLIYVKMEKCTFMVKEGNDSHANISACESLRRFELIDCSCNYYKSNSSEIREGIFCFKSDTQNNIEKLKVLKNTNLVIENNVFEKSTNLIDLDISITEDVYQEEIHLKNLESLQIENFVGFVPNITVGNKIKEIILIGYSVEFIKLSSIMRSNEESIGFPNFRLFHMKSPDQMTSCQNLIVDVILDFFSNNTKFIVDEDIKSIKEYYLECRESYLEFFNPFEGLADKSILLKIKNLFEKSKVTDQSIIEEVLEEVSSKLEFKIQTIKQMGQDVEQKDANGSNGSNQNNENDLERKFNNNDYIYTTIDGLLNDYATRNITLQELSDALQQESKAEILKEIYSGILNDIKHLKFDSKKDVLNLKHKFFTQARDKVIRDFSEKWFVSKDELYLSAIQYYVGIDRIPNISGIIDSKDYESYKVKHSETNPLKYAQAMKKDWKRELDEKVMWLNNELHNSEVLANNKI</sequence>
<dbReference type="Proteomes" id="UP000288943">
    <property type="component" value="Chromosome"/>
</dbReference>
<reference evidence="2 5" key="2">
    <citation type="submission" date="2022-05" db="EMBL/GenBank/DDBJ databases">
        <title>Genome Sequencing of Bee-Associated Microbes.</title>
        <authorList>
            <person name="Dunlap C."/>
        </authorList>
    </citation>
    <scope>NUCLEOTIDE SEQUENCE [LARGE SCALE GENOMIC DNA]</scope>
    <source>
        <strain evidence="2 5">NRRL B-23120</strain>
    </source>
</reference>
<evidence type="ECO:0000313" key="5">
    <source>
        <dbReference type="Proteomes" id="UP001527202"/>
    </source>
</evidence>
<dbReference type="Pfam" id="PF14253">
    <property type="entry name" value="AbiH"/>
    <property type="match status" value="1"/>
</dbReference>
<dbReference type="Proteomes" id="UP001527202">
    <property type="component" value="Unassembled WGS sequence"/>
</dbReference>
<evidence type="ECO:0000313" key="2">
    <source>
        <dbReference type="EMBL" id="MCY9598960.1"/>
    </source>
</evidence>
<dbReference type="EMBL" id="JAMDMJ010000037">
    <property type="protein sequence ID" value="MCY9598960.1"/>
    <property type="molecule type" value="Genomic_DNA"/>
</dbReference>
<gene>
    <name evidence="2" type="ORF">M5X16_24695</name>
    <name evidence="3" type="ORF">PC41400_27250</name>
</gene>
<dbReference type="KEGG" id="pchi:PC41400_27250"/>
<feature type="region of interest" description="Disordered" evidence="1">
    <location>
        <begin position="725"/>
        <end position="745"/>
    </location>
</feature>
<dbReference type="OrthoDB" id="9810135at2"/>
<evidence type="ECO:0000256" key="1">
    <source>
        <dbReference type="SAM" id="MobiDB-lite"/>
    </source>
</evidence>
<protein>
    <submittedName>
        <fullName evidence="2">Bacteriophage abortive infection AbiH family protein</fullName>
    </submittedName>
    <submittedName>
        <fullName evidence="3">Magnesium transporter</fullName>
    </submittedName>
</protein>
<name>A0A410X3K4_9BACL</name>
<reference evidence="3 4" key="1">
    <citation type="submission" date="2018-01" db="EMBL/GenBank/DDBJ databases">
        <title>The whole genome sequencing and assembly of Paenibacillus chitinolyticus KCCM 41400 strain.</title>
        <authorList>
            <person name="Kim J.-Y."/>
            <person name="Park M.-K."/>
            <person name="Lee Y.-J."/>
            <person name="Yi H."/>
            <person name="Bahn Y.-S."/>
            <person name="Kim J.F."/>
            <person name="Lee D.-W."/>
        </authorList>
    </citation>
    <scope>NUCLEOTIDE SEQUENCE [LARGE SCALE GENOMIC DNA]</scope>
    <source>
        <strain evidence="3 4">KCCM 41400</strain>
    </source>
</reference>
<proteinExistence type="predicted"/>
<dbReference type="GeneID" id="95378491"/>
<organism evidence="3 4">
    <name type="scientific">Paenibacillus chitinolyticus</name>
    <dbReference type="NCBI Taxonomy" id="79263"/>
    <lineage>
        <taxon>Bacteria</taxon>
        <taxon>Bacillati</taxon>
        <taxon>Bacillota</taxon>
        <taxon>Bacilli</taxon>
        <taxon>Bacillales</taxon>
        <taxon>Paenibacillaceae</taxon>
        <taxon>Paenibacillus</taxon>
    </lineage>
</organism>
<feature type="compositionally biased region" description="Low complexity" evidence="1">
    <location>
        <begin position="732"/>
        <end position="742"/>
    </location>
</feature>
<evidence type="ECO:0000313" key="3">
    <source>
        <dbReference type="EMBL" id="QAV21171.1"/>
    </source>
</evidence>
<dbReference type="RefSeq" id="WP_042234804.1">
    <property type="nucleotide sequence ID" value="NZ_CP026520.1"/>
</dbReference>
<accession>A0A410X3K4</accession>
<dbReference type="EMBL" id="CP026520">
    <property type="protein sequence ID" value="QAV21171.1"/>
    <property type="molecule type" value="Genomic_DNA"/>
</dbReference>
<evidence type="ECO:0000313" key="4">
    <source>
        <dbReference type="Proteomes" id="UP000288943"/>
    </source>
</evidence>